<feature type="transmembrane region" description="Helical" evidence="6">
    <location>
        <begin position="148"/>
        <end position="167"/>
    </location>
</feature>
<feature type="transmembrane region" description="Helical" evidence="6">
    <location>
        <begin position="321"/>
        <end position="345"/>
    </location>
</feature>
<name>A0A2D3VHX3_9PEZI</name>
<feature type="transmembrane region" description="Helical" evidence="6">
    <location>
        <begin position="462"/>
        <end position="480"/>
    </location>
</feature>
<dbReference type="Proteomes" id="UP000225277">
    <property type="component" value="Unassembled WGS sequence"/>
</dbReference>
<dbReference type="PANTHER" id="PTHR45649">
    <property type="entry name" value="AMINO-ACID PERMEASE BAT1"/>
    <property type="match status" value="1"/>
</dbReference>
<keyword evidence="2" id="KW-0813">Transport</keyword>
<dbReference type="EMBL" id="FJUY01000011">
    <property type="protein sequence ID" value="CZT21569.1"/>
    <property type="molecule type" value="Genomic_DNA"/>
</dbReference>
<evidence type="ECO:0000256" key="4">
    <source>
        <dbReference type="ARBA" id="ARBA00022989"/>
    </source>
</evidence>
<dbReference type="OrthoDB" id="2417308at2759"/>
<feature type="transmembrane region" description="Helical" evidence="6">
    <location>
        <begin position="273"/>
        <end position="293"/>
    </location>
</feature>
<feature type="transmembrane region" description="Helical" evidence="6">
    <location>
        <begin position="559"/>
        <end position="577"/>
    </location>
</feature>
<keyword evidence="8" id="KW-1185">Reference proteome</keyword>
<dbReference type="Pfam" id="PF13520">
    <property type="entry name" value="AA_permease_2"/>
    <property type="match status" value="1"/>
</dbReference>
<evidence type="ECO:0000256" key="6">
    <source>
        <dbReference type="SAM" id="Phobius"/>
    </source>
</evidence>
<dbReference type="PANTHER" id="PTHR45649:SF22">
    <property type="entry name" value="TRANSPORTER, PUTATIVE (EUROFUNG)-RELATED"/>
    <property type="match status" value="1"/>
</dbReference>
<dbReference type="Gene3D" id="1.20.1740.10">
    <property type="entry name" value="Amino acid/polyamine transporter I"/>
    <property type="match status" value="1"/>
</dbReference>
<evidence type="ECO:0000313" key="8">
    <source>
        <dbReference type="Proteomes" id="UP000225277"/>
    </source>
</evidence>
<dbReference type="AlphaFoldDB" id="A0A2D3VHX3"/>
<proteinExistence type="predicted"/>
<dbReference type="GeneID" id="35602550"/>
<accession>A0A2D3VHX3</accession>
<feature type="transmembrane region" description="Helical" evidence="6">
    <location>
        <begin position="115"/>
        <end position="136"/>
    </location>
</feature>
<evidence type="ECO:0000313" key="7">
    <source>
        <dbReference type="EMBL" id="CZT21569.1"/>
    </source>
</evidence>
<keyword evidence="3 6" id="KW-0812">Transmembrane</keyword>
<feature type="transmembrane region" description="Helical" evidence="6">
    <location>
        <begin position="200"/>
        <end position="223"/>
    </location>
</feature>
<organism evidence="7 8">
    <name type="scientific">Ramularia collo-cygni</name>
    <dbReference type="NCBI Taxonomy" id="112498"/>
    <lineage>
        <taxon>Eukaryota</taxon>
        <taxon>Fungi</taxon>
        <taxon>Dikarya</taxon>
        <taxon>Ascomycota</taxon>
        <taxon>Pezizomycotina</taxon>
        <taxon>Dothideomycetes</taxon>
        <taxon>Dothideomycetidae</taxon>
        <taxon>Mycosphaerellales</taxon>
        <taxon>Mycosphaerellaceae</taxon>
        <taxon>Ramularia</taxon>
    </lineage>
</organism>
<feature type="transmembrane region" description="Helical" evidence="6">
    <location>
        <begin position="243"/>
        <end position="261"/>
    </location>
</feature>
<dbReference type="GO" id="GO:0022857">
    <property type="term" value="F:transmembrane transporter activity"/>
    <property type="evidence" value="ECO:0007669"/>
    <property type="project" value="InterPro"/>
</dbReference>
<protein>
    <submittedName>
        <fullName evidence="7">Probable amino acid transporters</fullName>
    </submittedName>
</protein>
<gene>
    <name evidence="7" type="ORF">RCC_07432</name>
</gene>
<comment type="subcellular location">
    <subcellularLocation>
        <location evidence="1">Membrane</location>
        <topology evidence="1">Multi-pass membrane protein</topology>
    </subcellularLocation>
</comment>
<feature type="transmembrane region" description="Helical" evidence="6">
    <location>
        <begin position="528"/>
        <end position="547"/>
    </location>
</feature>
<keyword evidence="4 6" id="KW-1133">Transmembrane helix</keyword>
<evidence type="ECO:0000256" key="3">
    <source>
        <dbReference type="ARBA" id="ARBA00022692"/>
    </source>
</evidence>
<dbReference type="RefSeq" id="XP_023628458.1">
    <property type="nucleotide sequence ID" value="XM_023772690.1"/>
</dbReference>
<sequence>MIGPLTKSRLSMRKSGYVTSWPAILRLGSVASPLIYHQVPIGRVLGDANPSHPHPHFFYFLQKYLFLVCDNHLFMDVETGDLAPKSKLSHTPSRDDAHSLEEIGHINTLSKKFDLWSMLALAFCVLGTWSTFAQGLASGLSAGGPVSILWGLCLVFACNICVALSLGELCSSMPTALGQAYWVNRLWDTPSGRFGSYLCAWINTFGWWTLTASQVAFMTNFILALKVMFKNEWSGASKGWVQFLLYLGITLLFTVVNLTACRRDRILPIFNSFVGVWFVGLFFIFSLALLISVGTKSGLQFQPASFVFGTWLNQTGWNDGVTWFLGLLQGAYGLTAFDAVIHMVEELPSPRTNGPKVIWLAVLCGAISGFLFMVVCLFCIQDLKDVLDGPTGLPFVDLMKQTVGLQGGCALLSLFVFNGLSQGVSIATSGSRLTWGFARDGGIPWSTYFSHVDPVWRVPVRALWLQGGIIGLVGILYLFANNVLSAVLAVCTIALTISYGMPILTLLLVGRDKLPAGGEFHLGKFGPVINWVSVIYCSVTTVFFFFPSEPAPAVADMNYAIAVFAVMIVVALGFWLVTGRKTYLKTNDAAMRLEMARRLEIDPISTTVLTKDI</sequence>
<keyword evidence="5 6" id="KW-0472">Membrane</keyword>
<feature type="transmembrane region" description="Helical" evidence="6">
    <location>
        <begin position="486"/>
        <end position="508"/>
    </location>
</feature>
<evidence type="ECO:0000256" key="1">
    <source>
        <dbReference type="ARBA" id="ARBA00004141"/>
    </source>
</evidence>
<feature type="transmembrane region" description="Helical" evidence="6">
    <location>
        <begin position="357"/>
        <end position="383"/>
    </location>
</feature>
<reference evidence="7 8" key="1">
    <citation type="submission" date="2016-03" db="EMBL/GenBank/DDBJ databases">
        <authorList>
            <person name="Ploux O."/>
        </authorList>
    </citation>
    <scope>NUCLEOTIDE SEQUENCE [LARGE SCALE GENOMIC DNA]</scope>
    <source>
        <strain evidence="7 8">URUG2</strain>
    </source>
</reference>
<dbReference type="GO" id="GO:0016020">
    <property type="term" value="C:membrane"/>
    <property type="evidence" value="ECO:0007669"/>
    <property type="project" value="UniProtKB-SubCell"/>
</dbReference>
<evidence type="ECO:0000256" key="2">
    <source>
        <dbReference type="ARBA" id="ARBA00022448"/>
    </source>
</evidence>
<evidence type="ECO:0000256" key="5">
    <source>
        <dbReference type="ARBA" id="ARBA00023136"/>
    </source>
</evidence>
<dbReference type="InterPro" id="IPR002293">
    <property type="entry name" value="AA/rel_permease1"/>
</dbReference>